<feature type="compositionally biased region" description="Acidic residues" evidence="1">
    <location>
        <begin position="298"/>
        <end position="318"/>
    </location>
</feature>
<feature type="compositionally biased region" description="Gly residues" evidence="1">
    <location>
        <begin position="243"/>
        <end position="262"/>
    </location>
</feature>
<keyword evidence="3" id="KW-1185">Reference proteome</keyword>
<accession>A0A7N8XRM5</accession>
<sequence>CPQRRLFTLAHNASLLPLAKAPADRKVESQVDLQPISYLSLPPPGALPLASTPVSGDVPLTPVRPVPAPSMCADIINSCLPIGHSMSVFRQQTTPMPLLLPLPSLSKPETVSPRIHCSSAAVKPGYFLLQMVCAPPAPPIATSQHAVGQELHRPIREEYEEVAQSSMRPHPLPAVQVGEKQVEEESSALTSTLSPLSSCAGEKEEVEEERNCAGTEGEEVEESCTVVGVVSLNGGGEEEQERQGGGAGGGGEEEASGGGEGEQGGEGEEEEEGQREDGEAERGEDGEKDKDEDQDRQGEEEEEEDFDDLTQDEDEEEVMSSASEESVLSVPELQVNRKSSSATLLSWLQIVVVLQFWLIIRKKAPDICDFTISTLSLCTMRV</sequence>
<feature type="compositionally biased region" description="Acidic residues" evidence="1">
    <location>
        <begin position="263"/>
        <end position="274"/>
    </location>
</feature>
<proteinExistence type="predicted"/>
<dbReference type="GeneTree" id="ENSGT01030000240357"/>
<feature type="compositionally biased region" description="Low complexity" evidence="1">
    <location>
        <begin position="319"/>
        <end position="332"/>
    </location>
</feature>
<dbReference type="InParanoid" id="A0A7N8XRM5"/>
<evidence type="ECO:0000313" key="2">
    <source>
        <dbReference type="Ensembl" id="ENSMAMP00000049664.1"/>
    </source>
</evidence>
<dbReference type="Proteomes" id="UP000261640">
    <property type="component" value="Unplaced"/>
</dbReference>
<evidence type="ECO:0000256" key="1">
    <source>
        <dbReference type="SAM" id="MobiDB-lite"/>
    </source>
</evidence>
<feature type="region of interest" description="Disordered" evidence="1">
    <location>
        <begin position="177"/>
        <end position="332"/>
    </location>
</feature>
<reference evidence="2" key="2">
    <citation type="submission" date="2025-09" db="UniProtKB">
        <authorList>
            <consortium name="Ensembl"/>
        </authorList>
    </citation>
    <scope>IDENTIFICATION</scope>
</reference>
<name>A0A7N8XRM5_9TELE</name>
<organism evidence="2 3">
    <name type="scientific">Mastacembelus armatus</name>
    <name type="common">zig-zag eel</name>
    <dbReference type="NCBI Taxonomy" id="205130"/>
    <lineage>
        <taxon>Eukaryota</taxon>
        <taxon>Metazoa</taxon>
        <taxon>Chordata</taxon>
        <taxon>Craniata</taxon>
        <taxon>Vertebrata</taxon>
        <taxon>Euteleostomi</taxon>
        <taxon>Actinopterygii</taxon>
        <taxon>Neopterygii</taxon>
        <taxon>Teleostei</taxon>
        <taxon>Neoteleostei</taxon>
        <taxon>Acanthomorphata</taxon>
        <taxon>Anabantaria</taxon>
        <taxon>Synbranchiformes</taxon>
        <taxon>Mastacembelidae</taxon>
        <taxon>Mastacembelus</taxon>
    </lineage>
</organism>
<dbReference type="AlphaFoldDB" id="A0A7N8XRM5"/>
<feature type="compositionally biased region" description="Basic and acidic residues" evidence="1">
    <location>
        <begin position="275"/>
        <end position="297"/>
    </location>
</feature>
<feature type="compositionally biased region" description="Low complexity" evidence="1">
    <location>
        <begin position="187"/>
        <end position="198"/>
    </location>
</feature>
<protein>
    <submittedName>
        <fullName evidence="2">Uncharacterized protein</fullName>
    </submittedName>
</protein>
<reference evidence="2" key="1">
    <citation type="submission" date="2025-08" db="UniProtKB">
        <authorList>
            <consortium name="Ensembl"/>
        </authorList>
    </citation>
    <scope>IDENTIFICATION</scope>
</reference>
<evidence type="ECO:0000313" key="3">
    <source>
        <dbReference type="Proteomes" id="UP000261640"/>
    </source>
</evidence>
<dbReference type="Ensembl" id="ENSMAMT00000037437.1">
    <property type="protein sequence ID" value="ENSMAMP00000049664.1"/>
    <property type="gene ID" value="ENSMAMG00000024713.1"/>
</dbReference>